<dbReference type="Proteomes" id="UP000008694">
    <property type="component" value="Unassembled WGS sequence"/>
</dbReference>
<dbReference type="EMBL" id="GL348718">
    <property type="protein sequence ID" value="EFH50725.1"/>
    <property type="molecule type" value="Genomic_DNA"/>
</dbReference>
<gene>
    <name evidence="2" type="ORF">ARALYDRAFT_662773</name>
</gene>
<keyword evidence="3" id="KW-1185">Reference proteome</keyword>
<evidence type="ECO:0000256" key="1">
    <source>
        <dbReference type="SAM" id="MobiDB-lite"/>
    </source>
</evidence>
<sequence length="81" mass="9386">MKLSTKYPKKAPKDNGFANFGNHGKNNEPGHLWALFYDYKEVGELHKKLIPNNLSNINITRPDCRRSKKDYMMAKITTQMS</sequence>
<evidence type="ECO:0000313" key="3">
    <source>
        <dbReference type="Proteomes" id="UP000008694"/>
    </source>
</evidence>
<dbReference type="AlphaFoldDB" id="D7M7J4"/>
<proteinExistence type="predicted"/>
<protein>
    <submittedName>
        <fullName evidence="2">Predicted protein</fullName>
    </submittedName>
</protein>
<organism evidence="3">
    <name type="scientific">Arabidopsis lyrata subsp. lyrata</name>
    <name type="common">Lyre-leaved rock-cress</name>
    <dbReference type="NCBI Taxonomy" id="81972"/>
    <lineage>
        <taxon>Eukaryota</taxon>
        <taxon>Viridiplantae</taxon>
        <taxon>Streptophyta</taxon>
        <taxon>Embryophyta</taxon>
        <taxon>Tracheophyta</taxon>
        <taxon>Spermatophyta</taxon>
        <taxon>Magnoliopsida</taxon>
        <taxon>eudicotyledons</taxon>
        <taxon>Gunneridae</taxon>
        <taxon>Pentapetalae</taxon>
        <taxon>rosids</taxon>
        <taxon>malvids</taxon>
        <taxon>Brassicales</taxon>
        <taxon>Brassicaceae</taxon>
        <taxon>Camelineae</taxon>
        <taxon>Arabidopsis</taxon>
    </lineage>
</organism>
<dbReference type="HOGENOM" id="CLU_2577123_0_0_1"/>
<reference evidence="3" key="1">
    <citation type="journal article" date="2011" name="Nat. Genet.">
        <title>The Arabidopsis lyrata genome sequence and the basis of rapid genome size change.</title>
        <authorList>
            <person name="Hu T.T."/>
            <person name="Pattyn P."/>
            <person name="Bakker E.G."/>
            <person name="Cao J."/>
            <person name="Cheng J.-F."/>
            <person name="Clark R.M."/>
            <person name="Fahlgren N."/>
            <person name="Fawcett J.A."/>
            <person name="Grimwood J."/>
            <person name="Gundlach H."/>
            <person name="Haberer G."/>
            <person name="Hollister J.D."/>
            <person name="Ossowski S."/>
            <person name="Ottilar R.P."/>
            <person name="Salamov A.A."/>
            <person name="Schneeberger K."/>
            <person name="Spannagl M."/>
            <person name="Wang X."/>
            <person name="Yang L."/>
            <person name="Nasrallah M.E."/>
            <person name="Bergelson J."/>
            <person name="Carrington J.C."/>
            <person name="Gaut B.S."/>
            <person name="Schmutz J."/>
            <person name="Mayer K.F.X."/>
            <person name="Van de Peer Y."/>
            <person name="Grigoriev I.V."/>
            <person name="Nordborg M."/>
            <person name="Weigel D."/>
            <person name="Guo Y.-L."/>
        </authorList>
    </citation>
    <scope>NUCLEOTIDE SEQUENCE [LARGE SCALE GENOMIC DNA]</scope>
    <source>
        <strain evidence="3">cv. MN47</strain>
    </source>
</reference>
<accession>D7M7J4</accession>
<name>D7M7J4_ARALL</name>
<feature type="region of interest" description="Disordered" evidence="1">
    <location>
        <begin position="1"/>
        <end position="26"/>
    </location>
</feature>
<dbReference type="Gramene" id="Al_scaffold_0006_2838">
    <property type="protein sequence ID" value="Al_scaffold_0006_2838"/>
    <property type="gene ID" value="Al_scaffold_0006_2838"/>
</dbReference>
<evidence type="ECO:0000313" key="2">
    <source>
        <dbReference type="EMBL" id="EFH50725.1"/>
    </source>
</evidence>